<evidence type="ECO:0000256" key="2">
    <source>
        <dbReference type="ARBA" id="ARBA00006824"/>
    </source>
</evidence>
<dbReference type="AlphaFoldDB" id="A0A6P4AU13"/>
<protein>
    <submittedName>
        <fullName evidence="8 9 10">Protein sym1</fullName>
    </submittedName>
</protein>
<comment type="subcellular location">
    <subcellularLocation>
        <location evidence="1">Membrane</location>
        <topology evidence="1">Multi-pass membrane protein</topology>
    </subcellularLocation>
</comment>
<sequence>MGSGNAMRDTTKRCVLLLSERRLRIAGVGVFAKSPSLSNQLQQWRAYAQFPRVMNGGRAYEFSHPLRTTFHFPKRSFSSPTSSPSSTSNSNTGFVGWYLGKLQSRPIITKSISSSLIYAAADITSQMITSTSGSIDSIRTLRMASYGLLILGPSQHMWFNFVSKVLPKRDVLTTLKKIFMGQALFGPCVASSFFSYNAALQGESGSEIVARLKRDLLPTLIGGLMYWPVCDFVTYKFVPVHLQPLVNSSCSYVWTIYLTYMASLQRVSTD</sequence>
<evidence type="ECO:0000256" key="1">
    <source>
        <dbReference type="ARBA" id="ARBA00004141"/>
    </source>
</evidence>
<evidence type="ECO:0000256" key="4">
    <source>
        <dbReference type="ARBA" id="ARBA00022989"/>
    </source>
</evidence>
<dbReference type="RefSeq" id="XP_060673623.1">
    <property type="nucleotide sequence ID" value="XM_060817640.1"/>
</dbReference>
<dbReference type="Proteomes" id="UP001652623">
    <property type="component" value="Chromosome 5"/>
</dbReference>
<evidence type="ECO:0000313" key="7">
    <source>
        <dbReference type="Proteomes" id="UP001652623"/>
    </source>
</evidence>
<dbReference type="RefSeq" id="XP_060673622.1">
    <property type="nucleotide sequence ID" value="XM_060817639.1"/>
</dbReference>
<dbReference type="RefSeq" id="XP_048331002.2">
    <property type="nucleotide sequence ID" value="XM_048475045.2"/>
</dbReference>
<evidence type="ECO:0000313" key="11">
    <source>
        <dbReference type="RefSeq" id="XP_060673623.1"/>
    </source>
</evidence>
<dbReference type="InterPro" id="IPR007248">
    <property type="entry name" value="Mpv17_PMP22"/>
</dbReference>
<dbReference type="Pfam" id="PF04117">
    <property type="entry name" value="Mpv17_PMP22"/>
    <property type="match status" value="1"/>
</dbReference>
<evidence type="ECO:0000256" key="6">
    <source>
        <dbReference type="RuleBase" id="RU363053"/>
    </source>
</evidence>
<name>A0A6P4AU13_ZIZJJ</name>
<proteinExistence type="inferred from homology"/>
<dbReference type="RefSeq" id="XP_015900550.1">
    <property type="nucleotide sequence ID" value="XM_016045064.2"/>
</dbReference>
<evidence type="ECO:0000313" key="8">
    <source>
        <dbReference type="RefSeq" id="XP_015900550.1"/>
    </source>
</evidence>
<dbReference type="GO" id="GO:0005737">
    <property type="term" value="C:cytoplasm"/>
    <property type="evidence" value="ECO:0007669"/>
    <property type="project" value="TreeGrafter"/>
</dbReference>
<keyword evidence="4" id="KW-1133">Transmembrane helix</keyword>
<reference evidence="8" key="1">
    <citation type="submission" date="2022-04" db="UniProtKB">
        <authorList>
            <consortium name="RefSeq"/>
        </authorList>
    </citation>
    <scope>IDENTIFICATION</scope>
    <source>
        <tissue evidence="8">In vitro plantlets</tissue>
        <tissue evidence="9 10">Seedling</tissue>
    </source>
</reference>
<gene>
    <name evidence="8" type="primary">LOC107433724</name>
    <name evidence="9 10 11" type="synonym">LOC107420574</name>
</gene>
<dbReference type="GO" id="GO:0016020">
    <property type="term" value="C:membrane"/>
    <property type="evidence" value="ECO:0007669"/>
    <property type="project" value="UniProtKB-SubCell"/>
</dbReference>
<dbReference type="PANTHER" id="PTHR11266">
    <property type="entry name" value="PEROXISOMAL MEMBRANE PROTEIN 2, PXMP2 MPV17"/>
    <property type="match status" value="1"/>
</dbReference>
<evidence type="ECO:0000313" key="10">
    <source>
        <dbReference type="RefSeq" id="XP_060673622.1"/>
    </source>
</evidence>
<evidence type="ECO:0000256" key="3">
    <source>
        <dbReference type="ARBA" id="ARBA00022692"/>
    </source>
</evidence>
<evidence type="ECO:0000313" key="9">
    <source>
        <dbReference type="RefSeq" id="XP_048331002.2"/>
    </source>
</evidence>
<accession>A0A6P4AU13</accession>
<dbReference type="PANTHER" id="PTHR11266:SF88">
    <property type="entry name" value="PROTEIN SYM1-LIKE"/>
    <property type="match status" value="1"/>
</dbReference>
<keyword evidence="7" id="KW-1185">Reference proteome</keyword>
<organism evidence="8">
    <name type="scientific">Ziziphus jujuba</name>
    <name type="common">Chinese jujube</name>
    <name type="synonym">Ziziphus sativa</name>
    <dbReference type="NCBI Taxonomy" id="326968"/>
    <lineage>
        <taxon>Eukaryota</taxon>
        <taxon>Viridiplantae</taxon>
        <taxon>Streptophyta</taxon>
        <taxon>Embryophyta</taxon>
        <taxon>Tracheophyta</taxon>
        <taxon>Spermatophyta</taxon>
        <taxon>Magnoliopsida</taxon>
        <taxon>eudicotyledons</taxon>
        <taxon>Gunneridae</taxon>
        <taxon>Pentapetalae</taxon>
        <taxon>rosids</taxon>
        <taxon>fabids</taxon>
        <taxon>Rosales</taxon>
        <taxon>Rhamnaceae</taxon>
        <taxon>Paliureae</taxon>
        <taxon>Ziziphus</taxon>
    </lineage>
</organism>
<keyword evidence="3" id="KW-0812">Transmembrane</keyword>
<keyword evidence="5" id="KW-0472">Membrane</keyword>
<evidence type="ECO:0000256" key="5">
    <source>
        <dbReference type="ARBA" id="ARBA00023136"/>
    </source>
</evidence>
<comment type="similarity">
    <text evidence="2 6">Belongs to the peroxisomal membrane protein PXMP2/4 family.</text>
</comment>